<dbReference type="EMBL" id="CP061800">
    <property type="protein sequence ID" value="QTA88409.1"/>
    <property type="molecule type" value="Genomic_DNA"/>
</dbReference>
<reference evidence="1" key="1">
    <citation type="journal article" date="2021" name="Microb. Physiol.">
        <title>Proteogenomic Insights into the Physiology of Marine, Sulfate-Reducing, Filamentous Desulfonema limicola and Desulfonema magnum.</title>
        <authorList>
            <person name="Schnaars V."/>
            <person name="Wohlbrand L."/>
            <person name="Scheve S."/>
            <person name="Hinrichs C."/>
            <person name="Reinhardt R."/>
            <person name="Rabus R."/>
        </authorList>
    </citation>
    <scope>NUCLEOTIDE SEQUENCE</scope>
    <source>
        <strain evidence="1">4be13</strain>
    </source>
</reference>
<evidence type="ECO:0000313" key="2">
    <source>
        <dbReference type="Proteomes" id="UP000663722"/>
    </source>
</evidence>
<dbReference type="KEGG" id="dmm:dnm_044540"/>
<dbReference type="Proteomes" id="UP000663722">
    <property type="component" value="Chromosome"/>
</dbReference>
<protein>
    <submittedName>
        <fullName evidence="1">Uncharacterized protein</fullName>
    </submittedName>
</protein>
<organism evidence="1 2">
    <name type="scientific">Desulfonema magnum</name>
    <dbReference type="NCBI Taxonomy" id="45655"/>
    <lineage>
        <taxon>Bacteria</taxon>
        <taxon>Pseudomonadati</taxon>
        <taxon>Thermodesulfobacteriota</taxon>
        <taxon>Desulfobacteria</taxon>
        <taxon>Desulfobacterales</taxon>
        <taxon>Desulfococcaceae</taxon>
        <taxon>Desulfonema</taxon>
    </lineage>
</organism>
<proteinExistence type="predicted"/>
<accession>A0A975GP31</accession>
<evidence type="ECO:0000313" key="1">
    <source>
        <dbReference type="EMBL" id="QTA88409.1"/>
    </source>
</evidence>
<gene>
    <name evidence="1" type="ORF">dnm_044540</name>
</gene>
<sequence>MGGDIFVAFIMPGRPSPVGAAYLQQIMLQICRPYRAWPLSLNSL</sequence>
<keyword evidence="2" id="KW-1185">Reference proteome</keyword>
<dbReference type="AlphaFoldDB" id="A0A975GP31"/>
<name>A0A975GP31_9BACT</name>